<dbReference type="AlphaFoldDB" id="A0AAX3SFJ3"/>
<proteinExistence type="predicted"/>
<evidence type="ECO:0000313" key="3">
    <source>
        <dbReference type="Proteomes" id="UP000095607"/>
    </source>
</evidence>
<reference evidence="2" key="2">
    <citation type="submission" date="2023-03" db="EMBL/GenBank/DDBJ databases">
        <title>Synergistic degradation of erythromycin by symbiotic bacteria Ery-6A and Ery-6B and application in simulated water remediation.</title>
        <authorList>
            <person name="Xu S."/>
        </authorList>
    </citation>
    <scope>NUCLEOTIDE SEQUENCE</scope>
    <source>
        <strain evidence="2">Ery-6A</strain>
    </source>
</reference>
<evidence type="ECO:0000313" key="4">
    <source>
        <dbReference type="Proteomes" id="UP001219066"/>
    </source>
</evidence>
<organism evidence="2 4">
    <name type="scientific">Delftia tsuruhatensis</name>
    <dbReference type="NCBI Taxonomy" id="180282"/>
    <lineage>
        <taxon>Bacteria</taxon>
        <taxon>Pseudomonadati</taxon>
        <taxon>Pseudomonadota</taxon>
        <taxon>Betaproteobacteria</taxon>
        <taxon>Burkholderiales</taxon>
        <taxon>Comamonadaceae</taxon>
        <taxon>Delftia</taxon>
    </lineage>
</organism>
<reference evidence="1 3" key="1">
    <citation type="submission" date="2016-09" db="EMBL/GenBank/DDBJ databases">
        <title>Complete genome sequence of Deltia acidovorans CM13 isolated from murine proximal colonic tissue.</title>
        <authorList>
            <person name="Saffarian A."/>
        </authorList>
    </citation>
    <scope>NUCLEOTIDE SEQUENCE [LARGE SCALE GENOMIC DNA]</scope>
    <source>
        <strain evidence="1 3">CM13</strain>
    </source>
</reference>
<dbReference type="Proteomes" id="UP001219066">
    <property type="component" value="Chromosome"/>
</dbReference>
<protein>
    <submittedName>
        <fullName evidence="2">Uncharacterized protein</fullName>
    </submittedName>
</protein>
<dbReference type="EMBL" id="CP120956">
    <property type="protein sequence ID" value="WFF78780.1"/>
    <property type="molecule type" value="Genomic_DNA"/>
</dbReference>
<keyword evidence="3" id="KW-1185">Reference proteome</keyword>
<gene>
    <name evidence="1" type="ORF">BI380_03025</name>
    <name evidence="2" type="ORF">PYR84_17745</name>
</gene>
<dbReference type="EMBL" id="CP017420">
    <property type="protein sequence ID" value="AOV00402.1"/>
    <property type="molecule type" value="Genomic_DNA"/>
</dbReference>
<name>A0AAX3SFJ3_9BURK</name>
<dbReference type="KEGG" id="dts:BI380_03025"/>
<accession>A0AAX3SFJ3</accession>
<evidence type="ECO:0000313" key="2">
    <source>
        <dbReference type="EMBL" id="WFF78780.1"/>
    </source>
</evidence>
<dbReference type="Proteomes" id="UP000095607">
    <property type="component" value="Chromosome"/>
</dbReference>
<evidence type="ECO:0000313" key="1">
    <source>
        <dbReference type="EMBL" id="AOV00402.1"/>
    </source>
</evidence>
<dbReference type="RefSeq" id="WP_046238088.1">
    <property type="nucleotide sequence ID" value="NZ_CBCSDN010000014.1"/>
</dbReference>
<sequence length="79" mass="8457">MSRSNIEEAFHLAGSIYAAGLLARAMVAIQGLKDAARLPEHEGQGITIPAAAWQAFAEQHTSVLQEIQLQGLKAPDLPH</sequence>